<sequence length="53" mass="5715">MYYWPEYGGMFSGPAAGAALKKTVEKTTPKKKDNAADEDFTCVSPPAQVMNAT</sequence>
<evidence type="ECO:0000313" key="3">
    <source>
        <dbReference type="EMBL" id="CAE8721740.1"/>
    </source>
</evidence>
<protein>
    <submittedName>
        <fullName evidence="3">Uncharacterized protein</fullName>
    </submittedName>
</protein>
<evidence type="ECO:0000313" key="5">
    <source>
        <dbReference type="Proteomes" id="UP000654075"/>
    </source>
</evidence>
<proteinExistence type="predicted"/>
<organism evidence="3 4">
    <name type="scientific">Polarella glacialis</name>
    <name type="common">Dinoflagellate</name>
    <dbReference type="NCBI Taxonomy" id="89957"/>
    <lineage>
        <taxon>Eukaryota</taxon>
        <taxon>Sar</taxon>
        <taxon>Alveolata</taxon>
        <taxon>Dinophyceae</taxon>
        <taxon>Suessiales</taxon>
        <taxon>Suessiaceae</taxon>
        <taxon>Polarella</taxon>
    </lineage>
</organism>
<comment type="caution">
    <text evidence="3">The sequence shown here is derived from an EMBL/GenBank/DDBJ whole genome shotgun (WGS) entry which is preliminary data.</text>
</comment>
<evidence type="ECO:0000313" key="4">
    <source>
        <dbReference type="Proteomes" id="UP000626109"/>
    </source>
</evidence>
<keyword evidence="5" id="KW-1185">Reference proteome</keyword>
<reference evidence="3" key="1">
    <citation type="submission" date="2021-02" db="EMBL/GenBank/DDBJ databases">
        <authorList>
            <person name="Dougan E. K."/>
            <person name="Rhodes N."/>
            <person name="Thang M."/>
            <person name="Chan C."/>
        </authorList>
    </citation>
    <scope>NUCLEOTIDE SEQUENCE</scope>
</reference>
<accession>A0A813LBA5</accession>
<dbReference type="OrthoDB" id="431051at2759"/>
<feature type="region of interest" description="Disordered" evidence="1">
    <location>
        <begin position="28"/>
        <end position="53"/>
    </location>
</feature>
<dbReference type="EMBL" id="CAJNNV010000588">
    <property type="protein sequence ID" value="CAE8583053.1"/>
    <property type="molecule type" value="Genomic_DNA"/>
</dbReference>
<dbReference type="AlphaFoldDB" id="A0A813LBA5"/>
<name>A0A813LBA5_POLGL</name>
<dbReference type="OMA" id="VVWFSHA"/>
<evidence type="ECO:0000256" key="1">
    <source>
        <dbReference type="SAM" id="MobiDB-lite"/>
    </source>
</evidence>
<dbReference type="Proteomes" id="UP000626109">
    <property type="component" value="Unassembled WGS sequence"/>
</dbReference>
<gene>
    <name evidence="2" type="ORF">PGLA1383_LOCUS2041</name>
    <name evidence="3" type="ORF">PGLA2088_LOCUS42106</name>
</gene>
<dbReference type="EMBL" id="CAJNNW010034143">
    <property type="protein sequence ID" value="CAE8721740.1"/>
    <property type="molecule type" value="Genomic_DNA"/>
</dbReference>
<dbReference type="Proteomes" id="UP000654075">
    <property type="component" value="Unassembled WGS sequence"/>
</dbReference>
<evidence type="ECO:0000313" key="2">
    <source>
        <dbReference type="EMBL" id="CAE8583053.1"/>
    </source>
</evidence>